<gene>
    <name evidence="2" type="ORF">OC842_005447</name>
</gene>
<dbReference type="Proteomes" id="UP001176521">
    <property type="component" value="Unassembled WGS sequence"/>
</dbReference>
<feature type="compositionally biased region" description="Low complexity" evidence="1">
    <location>
        <begin position="201"/>
        <end position="213"/>
    </location>
</feature>
<reference evidence="2" key="1">
    <citation type="journal article" date="2023" name="PhytoFront">
        <title>Draft Genome Resources of Seven Strains of Tilletia horrida, Causal Agent of Kernel Smut of Rice.</title>
        <authorList>
            <person name="Khanal S."/>
            <person name="Antony Babu S."/>
            <person name="Zhou X.G."/>
        </authorList>
    </citation>
    <scope>NUCLEOTIDE SEQUENCE</scope>
    <source>
        <strain evidence="2">TX3</strain>
    </source>
</reference>
<evidence type="ECO:0000256" key="1">
    <source>
        <dbReference type="SAM" id="MobiDB-lite"/>
    </source>
</evidence>
<feature type="compositionally biased region" description="Polar residues" evidence="1">
    <location>
        <begin position="234"/>
        <end position="243"/>
    </location>
</feature>
<evidence type="ECO:0000313" key="2">
    <source>
        <dbReference type="EMBL" id="KAK0525607.1"/>
    </source>
</evidence>
<evidence type="ECO:0000313" key="3">
    <source>
        <dbReference type="Proteomes" id="UP001176521"/>
    </source>
</evidence>
<feature type="compositionally biased region" description="Pro residues" evidence="1">
    <location>
        <begin position="184"/>
        <end position="200"/>
    </location>
</feature>
<protein>
    <submittedName>
        <fullName evidence="2">Uncharacterized protein</fullName>
    </submittedName>
</protein>
<dbReference type="AlphaFoldDB" id="A0AAN6G7X6"/>
<name>A0AAN6G7X6_9BASI</name>
<organism evidence="2 3">
    <name type="scientific">Tilletia horrida</name>
    <dbReference type="NCBI Taxonomy" id="155126"/>
    <lineage>
        <taxon>Eukaryota</taxon>
        <taxon>Fungi</taxon>
        <taxon>Dikarya</taxon>
        <taxon>Basidiomycota</taxon>
        <taxon>Ustilaginomycotina</taxon>
        <taxon>Exobasidiomycetes</taxon>
        <taxon>Tilletiales</taxon>
        <taxon>Tilletiaceae</taxon>
        <taxon>Tilletia</taxon>
    </lineage>
</organism>
<sequence>ESLATAKINTTVNEIMLCPPTDAEAKGQITSAGTANKTVRFAERLCKIKTFIKGEPMSAMVPARRVPVHVMLAQLEASDEGISQSQSEMESKSVVSEAHSTVAVTVDHTARARSPMPVLEAQGNQQTAPESLTALIDAPPSTVTIRARRVRPAQVKTVVPTNKSSKTTTIPNTVASTSAATKPMPTPAAPKAPANGPSPSPLSSSSSRPSGRSKPAAKILSSSSAPAQARVTASKPTSTQQAPVLTRRRGQACSRRAATLRTSSALSTTASMPIRA</sequence>
<dbReference type="EMBL" id="JAPDMQ010000390">
    <property type="protein sequence ID" value="KAK0525607.1"/>
    <property type="molecule type" value="Genomic_DNA"/>
</dbReference>
<feature type="compositionally biased region" description="Low complexity" evidence="1">
    <location>
        <begin position="254"/>
        <end position="276"/>
    </location>
</feature>
<proteinExistence type="predicted"/>
<comment type="caution">
    <text evidence="2">The sequence shown here is derived from an EMBL/GenBank/DDBJ whole genome shotgun (WGS) entry which is preliminary data.</text>
</comment>
<feature type="region of interest" description="Disordered" evidence="1">
    <location>
        <begin position="153"/>
        <end position="276"/>
    </location>
</feature>
<keyword evidence="3" id="KW-1185">Reference proteome</keyword>
<feature type="compositionally biased region" description="Polar residues" evidence="1">
    <location>
        <begin position="159"/>
        <end position="174"/>
    </location>
</feature>
<accession>A0AAN6G7X6</accession>
<feature type="non-terminal residue" evidence="2">
    <location>
        <position position="1"/>
    </location>
</feature>